<reference evidence="1 2" key="1">
    <citation type="submission" date="2020-03" db="EMBL/GenBank/DDBJ databases">
        <title>Genomic Encyclopedia of Type Strains, Phase IV (KMG-IV): sequencing the most valuable type-strain genomes for metagenomic binning, comparative biology and taxonomic classification.</title>
        <authorList>
            <person name="Goeker M."/>
        </authorList>
    </citation>
    <scope>NUCLEOTIDE SEQUENCE [LARGE SCALE GENOMIC DNA]</scope>
    <source>
        <strain evidence="1 2">DSM 21299</strain>
    </source>
</reference>
<sequence>MKSANWQRDDWRIWRNPQAWPFGPSAYVYLAEAAEQLCARAWGRHWLRPFHYDWAEPIPPSADQVFDANGNIVCEETYAARSSDVRAILGAGWEYLPVSRDAWTLAHQAAKARFVHADAFMDQRDKAVSLLHDLFAEGVVQTAIKEIAHGRFHLVGPHAWYCERHVAEGRIRTCSIDMLNAFGAGTYTDTAPFPLFVPEQSLEQALVIMDNVRAGRGPNGPTVSPGADAPLANEGEVSKRSEVGQSTVAEIQNSAGIPARRGVPLTRGVIEALFKERAERSQQKDEWRTESEDTRWLSELGVPRARDRARELRRKFRGGIRPVGKPRVD</sequence>
<gene>
    <name evidence="1" type="ORF">FHS54_001443</name>
</gene>
<keyword evidence="2" id="KW-1185">Reference proteome</keyword>
<dbReference type="Proteomes" id="UP000576821">
    <property type="component" value="Unassembled WGS sequence"/>
</dbReference>
<evidence type="ECO:0000313" key="2">
    <source>
        <dbReference type="Proteomes" id="UP000576821"/>
    </source>
</evidence>
<evidence type="ECO:0000313" key="1">
    <source>
        <dbReference type="EMBL" id="NIJ16477.1"/>
    </source>
</evidence>
<accession>A0A846M2S9</accession>
<protein>
    <submittedName>
        <fullName evidence="1">Uncharacterized protein</fullName>
    </submittedName>
</protein>
<name>A0A846M2S9_9SPHN</name>
<organism evidence="1 2">
    <name type="scientific">Sphingobium vermicomposti</name>
    <dbReference type="NCBI Taxonomy" id="529005"/>
    <lineage>
        <taxon>Bacteria</taxon>
        <taxon>Pseudomonadati</taxon>
        <taxon>Pseudomonadota</taxon>
        <taxon>Alphaproteobacteria</taxon>
        <taxon>Sphingomonadales</taxon>
        <taxon>Sphingomonadaceae</taxon>
        <taxon>Sphingobium</taxon>
    </lineage>
</organism>
<dbReference type="EMBL" id="JAASQR010000002">
    <property type="protein sequence ID" value="NIJ16477.1"/>
    <property type="molecule type" value="Genomic_DNA"/>
</dbReference>
<proteinExistence type="predicted"/>
<dbReference type="AlphaFoldDB" id="A0A846M2S9"/>
<comment type="caution">
    <text evidence="1">The sequence shown here is derived from an EMBL/GenBank/DDBJ whole genome shotgun (WGS) entry which is preliminary data.</text>
</comment>